<dbReference type="Pfam" id="PF00254">
    <property type="entry name" value="FKBP_C"/>
    <property type="match status" value="1"/>
</dbReference>
<evidence type="ECO:0000256" key="4">
    <source>
        <dbReference type="ARBA" id="ARBA00023235"/>
    </source>
</evidence>
<evidence type="ECO:0000313" key="9">
    <source>
        <dbReference type="Proteomes" id="UP000518300"/>
    </source>
</evidence>
<comment type="catalytic activity">
    <reaction evidence="1 5 6">
        <text>[protein]-peptidylproline (omega=180) = [protein]-peptidylproline (omega=0)</text>
        <dbReference type="Rhea" id="RHEA:16237"/>
        <dbReference type="Rhea" id="RHEA-COMP:10747"/>
        <dbReference type="Rhea" id="RHEA-COMP:10748"/>
        <dbReference type="ChEBI" id="CHEBI:83833"/>
        <dbReference type="ChEBI" id="CHEBI:83834"/>
        <dbReference type="EC" id="5.2.1.8"/>
    </reaction>
</comment>
<accession>A0A848LG56</accession>
<keyword evidence="4 5" id="KW-0413">Isomerase</keyword>
<sequence>MLRSLLLGTLIVPLLVACGDDSKGNPENGDPTKVTYADSLNVNLADMEVTARGVYYDDLPVGTGAEATRFRRVRVHYTGYLPNGTRFDSSEGGPPIAFTLGSGEVIDGWDEGLLGKQNPDDPNDTDGIKVGGRRRLIIPASLAYGEDGVSGVIPPYSVLIFDTELMSVD</sequence>
<dbReference type="InterPro" id="IPR001179">
    <property type="entry name" value="PPIase_FKBP_dom"/>
</dbReference>
<comment type="similarity">
    <text evidence="2 6">Belongs to the FKBP-type PPIase family.</text>
</comment>
<dbReference type="PROSITE" id="PS50059">
    <property type="entry name" value="FKBP_PPIASE"/>
    <property type="match status" value="1"/>
</dbReference>
<evidence type="ECO:0000313" key="8">
    <source>
        <dbReference type="EMBL" id="NMO14768.1"/>
    </source>
</evidence>
<dbReference type="GO" id="GO:0003755">
    <property type="term" value="F:peptidyl-prolyl cis-trans isomerase activity"/>
    <property type="evidence" value="ECO:0007669"/>
    <property type="project" value="UniProtKB-UniRule"/>
</dbReference>
<evidence type="ECO:0000256" key="3">
    <source>
        <dbReference type="ARBA" id="ARBA00023110"/>
    </source>
</evidence>
<dbReference type="EC" id="5.2.1.8" evidence="6"/>
<dbReference type="PANTHER" id="PTHR43811:SF19">
    <property type="entry name" value="39 KDA FK506-BINDING NUCLEAR PROTEIN"/>
    <property type="match status" value="1"/>
</dbReference>
<protein>
    <recommendedName>
        <fullName evidence="6">Peptidyl-prolyl cis-trans isomerase</fullName>
        <ecNumber evidence="6">5.2.1.8</ecNumber>
    </recommendedName>
</protein>
<evidence type="ECO:0000256" key="1">
    <source>
        <dbReference type="ARBA" id="ARBA00000971"/>
    </source>
</evidence>
<evidence type="ECO:0000256" key="5">
    <source>
        <dbReference type="PROSITE-ProRule" id="PRU00277"/>
    </source>
</evidence>
<dbReference type="InterPro" id="IPR046357">
    <property type="entry name" value="PPIase_dom_sf"/>
</dbReference>
<reference evidence="8 9" key="1">
    <citation type="submission" date="2020-04" db="EMBL/GenBank/DDBJ databases">
        <title>Draft genome of Pyxidicoccus fallax type strain.</title>
        <authorList>
            <person name="Whitworth D.E."/>
        </authorList>
    </citation>
    <scope>NUCLEOTIDE SEQUENCE [LARGE SCALE GENOMIC DNA]</scope>
    <source>
        <strain evidence="8 9">DSM 14698</strain>
    </source>
</reference>
<dbReference type="Gene3D" id="3.10.50.40">
    <property type="match status" value="1"/>
</dbReference>
<dbReference type="AlphaFoldDB" id="A0A848LG56"/>
<evidence type="ECO:0000256" key="2">
    <source>
        <dbReference type="ARBA" id="ARBA00006577"/>
    </source>
</evidence>
<evidence type="ECO:0000256" key="6">
    <source>
        <dbReference type="RuleBase" id="RU003915"/>
    </source>
</evidence>
<keyword evidence="3 5" id="KW-0697">Rotamase</keyword>
<comment type="caution">
    <text evidence="8">The sequence shown here is derived from an EMBL/GenBank/DDBJ whole genome shotgun (WGS) entry which is preliminary data.</text>
</comment>
<dbReference type="PANTHER" id="PTHR43811">
    <property type="entry name" value="FKBP-TYPE PEPTIDYL-PROLYL CIS-TRANS ISOMERASE FKPA"/>
    <property type="match status" value="1"/>
</dbReference>
<organism evidence="8 9">
    <name type="scientific">Pyxidicoccus fallax</name>
    <dbReference type="NCBI Taxonomy" id="394095"/>
    <lineage>
        <taxon>Bacteria</taxon>
        <taxon>Pseudomonadati</taxon>
        <taxon>Myxococcota</taxon>
        <taxon>Myxococcia</taxon>
        <taxon>Myxococcales</taxon>
        <taxon>Cystobacterineae</taxon>
        <taxon>Myxococcaceae</taxon>
        <taxon>Pyxidicoccus</taxon>
    </lineage>
</organism>
<evidence type="ECO:0000259" key="7">
    <source>
        <dbReference type="PROSITE" id="PS50059"/>
    </source>
</evidence>
<feature type="domain" description="PPIase FKBP-type" evidence="7">
    <location>
        <begin position="70"/>
        <end position="169"/>
    </location>
</feature>
<gene>
    <name evidence="8" type="ORF">HG543_07830</name>
</gene>
<dbReference type="RefSeq" id="WP_169344064.1">
    <property type="nucleotide sequence ID" value="NZ_JABBJJ010000025.1"/>
</dbReference>
<name>A0A848LG56_9BACT</name>
<keyword evidence="9" id="KW-1185">Reference proteome</keyword>
<dbReference type="SUPFAM" id="SSF54534">
    <property type="entry name" value="FKBP-like"/>
    <property type="match status" value="1"/>
</dbReference>
<dbReference type="PROSITE" id="PS51257">
    <property type="entry name" value="PROKAR_LIPOPROTEIN"/>
    <property type="match status" value="1"/>
</dbReference>
<dbReference type="Proteomes" id="UP000518300">
    <property type="component" value="Unassembled WGS sequence"/>
</dbReference>
<dbReference type="EMBL" id="JABBJJ010000025">
    <property type="protein sequence ID" value="NMO14768.1"/>
    <property type="molecule type" value="Genomic_DNA"/>
</dbReference>
<proteinExistence type="inferred from homology"/>